<dbReference type="GO" id="GO:0030424">
    <property type="term" value="C:axon"/>
    <property type="evidence" value="ECO:0007669"/>
    <property type="project" value="TreeGrafter"/>
</dbReference>
<dbReference type="AlphaFoldDB" id="A0AAV2RRY4"/>
<evidence type="ECO:0000259" key="7">
    <source>
        <dbReference type="Pfam" id="PF01699"/>
    </source>
</evidence>
<dbReference type="Pfam" id="PF01699">
    <property type="entry name" value="Na_Ca_ex"/>
    <property type="match status" value="1"/>
</dbReference>
<dbReference type="GO" id="GO:0042383">
    <property type="term" value="C:sarcolemma"/>
    <property type="evidence" value="ECO:0007669"/>
    <property type="project" value="TreeGrafter"/>
</dbReference>
<accession>A0AAV2RRY4</accession>
<evidence type="ECO:0000256" key="3">
    <source>
        <dbReference type="ARBA" id="ARBA00022989"/>
    </source>
</evidence>
<keyword evidence="2 6" id="KW-0812">Transmembrane</keyword>
<dbReference type="PANTHER" id="PTHR11878">
    <property type="entry name" value="SODIUM/CALCIUM EXCHANGER"/>
    <property type="match status" value="1"/>
</dbReference>
<evidence type="ECO:0000256" key="5">
    <source>
        <dbReference type="ARBA" id="ARBA00023136"/>
    </source>
</evidence>
<name>A0AAV2RRY4_MEGNR</name>
<reference evidence="8 9" key="1">
    <citation type="submission" date="2024-05" db="EMBL/GenBank/DDBJ databases">
        <authorList>
            <person name="Wallberg A."/>
        </authorList>
    </citation>
    <scope>NUCLEOTIDE SEQUENCE [LARGE SCALE GENOMIC DNA]</scope>
</reference>
<dbReference type="PANTHER" id="PTHR11878:SF76">
    <property type="entry name" value="CALX-BETA DOMAIN-CONTAINING PROTEIN"/>
    <property type="match status" value="1"/>
</dbReference>
<evidence type="ECO:0000313" key="9">
    <source>
        <dbReference type="Proteomes" id="UP001497623"/>
    </source>
</evidence>
<dbReference type="GO" id="GO:0098794">
    <property type="term" value="C:postsynapse"/>
    <property type="evidence" value="ECO:0007669"/>
    <property type="project" value="TreeGrafter"/>
</dbReference>
<keyword evidence="3 6" id="KW-1133">Transmembrane helix</keyword>
<sequence length="146" mass="16032">MGDSGGDGGGVDAECYLNSTVWDVDASSLYYLGDEFINKSHLQHYTCSDKGLMLPLFSEYTWSVGTRSTLYLIALLYCFLGVAIIADIFMGAIEKITSKTRKIYMTSAKDGEEDFIEVRVWSDTVANLTLMALGSSAPEILLSIIE</sequence>
<dbReference type="GO" id="GO:0098703">
    <property type="term" value="P:calcium ion import across plasma membrane"/>
    <property type="evidence" value="ECO:0007669"/>
    <property type="project" value="TreeGrafter"/>
</dbReference>
<evidence type="ECO:0000256" key="4">
    <source>
        <dbReference type="ARBA" id="ARBA00023065"/>
    </source>
</evidence>
<evidence type="ECO:0000256" key="1">
    <source>
        <dbReference type="ARBA" id="ARBA00004141"/>
    </source>
</evidence>
<evidence type="ECO:0000256" key="6">
    <source>
        <dbReference type="SAM" id="Phobius"/>
    </source>
</evidence>
<gene>
    <name evidence="8" type="ORF">MNOR_LOCUS27570</name>
</gene>
<evidence type="ECO:0000313" key="8">
    <source>
        <dbReference type="EMBL" id="CAL4135320.1"/>
    </source>
</evidence>
<dbReference type="InterPro" id="IPR051171">
    <property type="entry name" value="CaCA"/>
</dbReference>
<feature type="transmembrane region" description="Helical" evidence="6">
    <location>
        <begin position="70"/>
        <end position="93"/>
    </location>
</feature>
<dbReference type="GO" id="GO:0005432">
    <property type="term" value="F:calcium:sodium antiporter activity"/>
    <property type="evidence" value="ECO:0007669"/>
    <property type="project" value="TreeGrafter"/>
</dbReference>
<dbReference type="InterPro" id="IPR004837">
    <property type="entry name" value="NaCa_Exmemb"/>
</dbReference>
<keyword evidence="4" id="KW-0406">Ion transport</keyword>
<keyword evidence="9" id="KW-1185">Reference proteome</keyword>
<dbReference type="EMBL" id="CAXKWB010029240">
    <property type="protein sequence ID" value="CAL4135320.1"/>
    <property type="molecule type" value="Genomic_DNA"/>
</dbReference>
<organism evidence="8 9">
    <name type="scientific">Meganyctiphanes norvegica</name>
    <name type="common">Northern krill</name>
    <name type="synonym">Thysanopoda norvegica</name>
    <dbReference type="NCBI Taxonomy" id="48144"/>
    <lineage>
        <taxon>Eukaryota</taxon>
        <taxon>Metazoa</taxon>
        <taxon>Ecdysozoa</taxon>
        <taxon>Arthropoda</taxon>
        <taxon>Crustacea</taxon>
        <taxon>Multicrustacea</taxon>
        <taxon>Malacostraca</taxon>
        <taxon>Eumalacostraca</taxon>
        <taxon>Eucarida</taxon>
        <taxon>Euphausiacea</taxon>
        <taxon>Euphausiidae</taxon>
        <taxon>Meganyctiphanes</taxon>
    </lineage>
</organism>
<protein>
    <recommendedName>
        <fullName evidence="7">Sodium/calcium exchanger membrane region domain-containing protein</fullName>
    </recommendedName>
</protein>
<feature type="domain" description="Sodium/calcium exchanger membrane region" evidence="7">
    <location>
        <begin position="71"/>
        <end position="145"/>
    </location>
</feature>
<comment type="subcellular location">
    <subcellularLocation>
        <location evidence="1">Membrane</location>
        <topology evidence="1">Multi-pass membrane protein</topology>
    </subcellularLocation>
</comment>
<comment type="caution">
    <text evidence="8">The sequence shown here is derived from an EMBL/GenBank/DDBJ whole genome shotgun (WGS) entry which is preliminary data.</text>
</comment>
<keyword evidence="5 6" id="KW-0472">Membrane</keyword>
<dbReference type="Proteomes" id="UP001497623">
    <property type="component" value="Unassembled WGS sequence"/>
</dbReference>
<feature type="non-terminal residue" evidence="8">
    <location>
        <position position="146"/>
    </location>
</feature>
<keyword evidence="4" id="KW-0813">Transport</keyword>
<evidence type="ECO:0000256" key="2">
    <source>
        <dbReference type="ARBA" id="ARBA00022692"/>
    </source>
</evidence>
<proteinExistence type="predicted"/>